<comment type="caution">
    <text evidence="1">The sequence shown here is derived from an EMBL/GenBank/DDBJ whole genome shotgun (WGS) entry which is preliminary data.</text>
</comment>
<protein>
    <submittedName>
        <fullName evidence="1">Uncharacterized protein</fullName>
    </submittedName>
</protein>
<accession>A0ACC1HZK6</accession>
<dbReference type="EMBL" id="JAMZIH010000443">
    <property type="protein sequence ID" value="KAJ1679344.1"/>
    <property type="molecule type" value="Genomic_DNA"/>
</dbReference>
<evidence type="ECO:0000313" key="1">
    <source>
        <dbReference type="EMBL" id="KAJ1679344.1"/>
    </source>
</evidence>
<keyword evidence="2" id="KW-1185">Reference proteome</keyword>
<reference evidence="1" key="1">
    <citation type="submission" date="2022-06" db="EMBL/GenBank/DDBJ databases">
        <title>Phylogenomic reconstructions and comparative analyses of Kickxellomycotina fungi.</title>
        <authorList>
            <person name="Reynolds N.K."/>
            <person name="Stajich J.E."/>
            <person name="Barry K."/>
            <person name="Grigoriev I.V."/>
            <person name="Crous P."/>
            <person name="Smith M.E."/>
        </authorList>
    </citation>
    <scope>NUCLEOTIDE SEQUENCE</scope>
    <source>
        <strain evidence="1">RSA 2271</strain>
    </source>
</reference>
<proteinExistence type="predicted"/>
<name>A0ACC1HZK6_9FUNG</name>
<evidence type="ECO:0000313" key="2">
    <source>
        <dbReference type="Proteomes" id="UP001145114"/>
    </source>
</evidence>
<dbReference type="Proteomes" id="UP001145114">
    <property type="component" value="Unassembled WGS sequence"/>
</dbReference>
<sequence length="232" mass="26885">MSGYSMTSPSYYYFQTPQACYHGDYGCESVTPSKYDLPPIGRNQRYGRSVVPQLPPCRKLLDYCDDHPPQHRQDGSPTPTTKRTFPVVLYDIISNSDGRDFGWITNFMFYINSVNMLIAELNQAGFMLTRAESMFKNLNDYGFMRDPNSKRRGAKHDDGSASPIYYCHSEFLFRRGHPELLRDLRRKSTMYMRRWRLGAAPGSCLLCGQGCQQQDRHLSYSSLHDHRQQHQP</sequence>
<organism evidence="1 2">
    <name type="scientific">Spiromyces aspiralis</name>
    <dbReference type="NCBI Taxonomy" id="68401"/>
    <lineage>
        <taxon>Eukaryota</taxon>
        <taxon>Fungi</taxon>
        <taxon>Fungi incertae sedis</taxon>
        <taxon>Zoopagomycota</taxon>
        <taxon>Kickxellomycotina</taxon>
        <taxon>Kickxellomycetes</taxon>
        <taxon>Kickxellales</taxon>
        <taxon>Kickxellaceae</taxon>
        <taxon>Spiromyces</taxon>
    </lineage>
</organism>
<gene>
    <name evidence="1" type="ORF">EV182_002249</name>
</gene>